<accession>A0ABT7B1L1</accession>
<sequence>MPSPFPGMNPYLEYPDLWSEVHSRRRCAQNIGKLGGVGCD</sequence>
<dbReference type="Proteomes" id="UP001235849">
    <property type="component" value="Unassembled WGS sequence"/>
</dbReference>
<name>A0ABT7B1L1_9CYAN</name>
<keyword evidence="2" id="KW-1185">Reference proteome</keyword>
<dbReference type="Pfam" id="PF13267">
    <property type="entry name" value="DUF4058"/>
    <property type="match status" value="1"/>
</dbReference>
<evidence type="ECO:0000313" key="1">
    <source>
        <dbReference type="EMBL" id="MDJ1173030.1"/>
    </source>
</evidence>
<proteinExistence type="predicted"/>
<comment type="caution">
    <text evidence="1">The sequence shown here is derived from an EMBL/GenBank/DDBJ whole genome shotgun (WGS) entry which is preliminary data.</text>
</comment>
<evidence type="ECO:0000313" key="2">
    <source>
        <dbReference type="Proteomes" id="UP001235849"/>
    </source>
</evidence>
<protein>
    <submittedName>
        <fullName evidence="1">DUF4058 family protein</fullName>
    </submittedName>
</protein>
<dbReference type="InterPro" id="IPR025132">
    <property type="entry name" value="DUF4058"/>
</dbReference>
<organism evidence="1 2">
    <name type="scientific">Roseofilum capinflatum BLCC-M114</name>
    <dbReference type="NCBI Taxonomy" id="3022440"/>
    <lineage>
        <taxon>Bacteria</taxon>
        <taxon>Bacillati</taxon>
        <taxon>Cyanobacteriota</taxon>
        <taxon>Cyanophyceae</taxon>
        <taxon>Desertifilales</taxon>
        <taxon>Desertifilaceae</taxon>
        <taxon>Roseofilum</taxon>
        <taxon>Roseofilum capinflatum</taxon>
    </lineage>
</organism>
<gene>
    <name evidence="1" type="ORF">PMG25_02895</name>
</gene>
<reference evidence="1 2" key="1">
    <citation type="submission" date="2023-01" db="EMBL/GenBank/DDBJ databases">
        <title>Novel diversity within Roseofilum (Cyanobacteria; Desertifilaceae) from marine benthic mats with descriptions of four novel species.</title>
        <authorList>
            <person name="Wang Y."/>
            <person name="Berthold D.E."/>
            <person name="Hu J."/>
            <person name="Lefler F.W."/>
            <person name="Laughinghouse H.D. IV."/>
        </authorList>
    </citation>
    <scope>NUCLEOTIDE SEQUENCE [LARGE SCALE GENOMIC DNA]</scope>
    <source>
        <strain evidence="1 2">BLCC-M114</strain>
    </source>
</reference>
<dbReference type="EMBL" id="JAQOSO010000011">
    <property type="protein sequence ID" value="MDJ1173030.1"/>
    <property type="molecule type" value="Genomic_DNA"/>
</dbReference>